<feature type="domain" description="PAS" evidence="9">
    <location>
        <begin position="177"/>
        <end position="215"/>
    </location>
</feature>
<organism evidence="10 11">
    <name type="scientific">Actinoplanes sichuanensis</name>
    <dbReference type="NCBI Taxonomy" id="512349"/>
    <lineage>
        <taxon>Bacteria</taxon>
        <taxon>Bacillati</taxon>
        <taxon>Actinomycetota</taxon>
        <taxon>Actinomycetes</taxon>
        <taxon>Micromonosporales</taxon>
        <taxon>Micromonosporaceae</taxon>
        <taxon>Actinoplanes</taxon>
    </lineage>
</organism>
<dbReference type="InterPro" id="IPR003018">
    <property type="entry name" value="GAF"/>
</dbReference>
<feature type="region of interest" description="Disordered" evidence="7">
    <location>
        <begin position="1"/>
        <end position="23"/>
    </location>
</feature>
<dbReference type="InterPro" id="IPR029016">
    <property type="entry name" value="GAF-like_dom_sf"/>
</dbReference>
<dbReference type="GO" id="GO:0005524">
    <property type="term" value="F:ATP binding"/>
    <property type="evidence" value="ECO:0007669"/>
    <property type="project" value="UniProtKB-KW"/>
</dbReference>
<evidence type="ECO:0000313" key="11">
    <source>
        <dbReference type="Proteomes" id="UP001597183"/>
    </source>
</evidence>
<feature type="domain" description="Histidine kinase" evidence="8">
    <location>
        <begin position="611"/>
        <end position="828"/>
    </location>
</feature>
<dbReference type="Gene3D" id="3.30.450.40">
    <property type="match status" value="1"/>
</dbReference>
<sequence length="830" mass="88505">MDVARGLAADRFPPDSAEGVADASPAPGEWLDGLCRLAAHLTGAPMAALSLADAERGNLVGSHGMPTDMDRCDVVSLTESLDAYLAGRFSAATAGRRECDRASGVCDLPLRIGGAHAFLATAVGGGKGGTVAALTVFDMPSRHWSDQDGATLSEVAALLPASSWTSHRHESADPAGLLDGMPEACIAVDAAGLVRAFNRAAQRLLGFSADQVLGRPLETTLAPGYRDEPVAAALARLFAAEPVRPVRREISVRHRDGYRITTHACLAVVHGSAGPLVTVRLADRTAQDAAEEQTERQTAFLAALLNSLSVGVIACDENAHVVVVNRALRRVHHLPESASLTGRPLSAVGPTSLFNTAMQPLPWDEVPLIRALHGESLTDVEVLVQLPDQRLRGFAATARPIVGGDGRHLGAVAVAHETTTLRHTEQFRRCHHEVEKALRDTASIAEAAPAVLQAVTAALGWPCAELFLADEAGQELQAVGHHSGTGGDIDGFFDHAPIKGLGVTGRVWATGQPLWVPDISGYAEITTEYERHRAELCVRNGIRTILAVPVCDGGTLLGVLTCYAGTAEVHEDLLIVLLDGIATQIGIYIALRRAEDLARQLTRSQDDFLDLIGHEMRTPLTAITANVGLLADEADSLDEEQRHMLATVARNTSVLRRIVDALLDLSALEAGRRRLATERIDLAAVADRAILAIRLVAADRGIQVQSTVDGPVWIDGDETRLRQVLDDLLSNAVNYSPAGAEVRLDLRSHGRHTELCVTDTGIGTPEPERARVFDRFFRASNVRHHGTPGSGLGLSRARTIVRLHHGTITLEADEPTGTIVRVRLPLATKT</sequence>
<dbReference type="PROSITE" id="PS50109">
    <property type="entry name" value="HIS_KIN"/>
    <property type="match status" value="1"/>
</dbReference>
<dbReference type="Pfam" id="PF00512">
    <property type="entry name" value="HisKA"/>
    <property type="match status" value="1"/>
</dbReference>
<dbReference type="InterPro" id="IPR004358">
    <property type="entry name" value="Sig_transdc_His_kin-like_C"/>
</dbReference>
<accession>A0ABW4A0T4</accession>
<proteinExistence type="predicted"/>
<keyword evidence="11" id="KW-1185">Reference proteome</keyword>
<dbReference type="SUPFAM" id="SSF47384">
    <property type="entry name" value="Homodimeric domain of signal transducing histidine kinase"/>
    <property type="match status" value="1"/>
</dbReference>
<evidence type="ECO:0000259" key="9">
    <source>
        <dbReference type="PROSITE" id="PS50112"/>
    </source>
</evidence>
<dbReference type="Gene3D" id="3.30.565.10">
    <property type="entry name" value="Histidine kinase-like ATPase, C-terminal domain"/>
    <property type="match status" value="1"/>
</dbReference>
<dbReference type="CDD" id="cd00130">
    <property type="entry name" value="PAS"/>
    <property type="match status" value="1"/>
</dbReference>
<dbReference type="Pfam" id="PF08448">
    <property type="entry name" value="PAS_4"/>
    <property type="match status" value="1"/>
</dbReference>
<name>A0ABW4A0T4_9ACTN</name>
<reference evidence="11" key="1">
    <citation type="journal article" date="2019" name="Int. J. Syst. Evol. Microbiol.">
        <title>The Global Catalogue of Microorganisms (GCM) 10K type strain sequencing project: providing services to taxonomists for standard genome sequencing and annotation.</title>
        <authorList>
            <consortium name="The Broad Institute Genomics Platform"/>
            <consortium name="The Broad Institute Genome Sequencing Center for Infectious Disease"/>
            <person name="Wu L."/>
            <person name="Ma J."/>
        </authorList>
    </citation>
    <scope>NUCLEOTIDE SEQUENCE [LARGE SCALE GENOMIC DNA]</scope>
    <source>
        <strain evidence="11">CCM 7526</strain>
    </source>
</reference>
<dbReference type="PRINTS" id="PR00344">
    <property type="entry name" value="BCTRLSENSOR"/>
</dbReference>
<dbReference type="InterPro" id="IPR003661">
    <property type="entry name" value="HisK_dim/P_dom"/>
</dbReference>
<dbReference type="Gene3D" id="1.10.287.130">
    <property type="match status" value="1"/>
</dbReference>
<comment type="subcellular location">
    <subcellularLocation>
        <location evidence="2">Cell membrane</location>
    </subcellularLocation>
</comment>
<dbReference type="InterPro" id="IPR003594">
    <property type="entry name" value="HATPase_dom"/>
</dbReference>
<keyword evidence="10" id="KW-0067">ATP-binding</keyword>
<keyword evidence="10" id="KW-0547">Nucleotide-binding</keyword>
<dbReference type="SUPFAM" id="SSF55785">
    <property type="entry name" value="PYP-like sensor domain (PAS domain)"/>
    <property type="match status" value="2"/>
</dbReference>
<dbReference type="SMART" id="SM00387">
    <property type="entry name" value="HATPase_c"/>
    <property type="match status" value="1"/>
</dbReference>
<evidence type="ECO:0000259" key="8">
    <source>
        <dbReference type="PROSITE" id="PS50109"/>
    </source>
</evidence>
<dbReference type="EC" id="2.7.13.3" evidence="3"/>
<comment type="catalytic activity">
    <reaction evidence="1">
        <text>ATP + protein L-histidine = ADP + protein N-phospho-L-histidine.</text>
        <dbReference type="EC" id="2.7.13.3"/>
    </reaction>
</comment>
<evidence type="ECO:0000256" key="7">
    <source>
        <dbReference type="SAM" id="MobiDB-lite"/>
    </source>
</evidence>
<dbReference type="SMART" id="SM00388">
    <property type="entry name" value="HisKA"/>
    <property type="match status" value="1"/>
</dbReference>
<dbReference type="InterPro" id="IPR013656">
    <property type="entry name" value="PAS_4"/>
</dbReference>
<keyword evidence="6" id="KW-0902">Two-component regulatory system</keyword>
<dbReference type="CDD" id="cd00082">
    <property type="entry name" value="HisKA"/>
    <property type="match status" value="1"/>
</dbReference>
<dbReference type="InterPro" id="IPR005467">
    <property type="entry name" value="His_kinase_dom"/>
</dbReference>
<dbReference type="InterPro" id="IPR036890">
    <property type="entry name" value="HATPase_C_sf"/>
</dbReference>
<dbReference type="NCBIfam" id="TIGR00229">
    <property type="entry name" value="sensory_box"/>
    <property type="match status" value="1"/>
</dbReference>
<dbReference type="Pfam" id="PF13185">
    <property type="entry name" value="GAF_2"/>
    <property type="match status" value="1"/>
</dbReference>
<dbReference type="SUPFAM" id="SSF55781">
    <property type="entry name" value="GAF domain-like"/>
    <property type="match status" value="2"/>
</dbReference>
<dbReference type="EMBL" id="JBHTMK010000004">
    <property type="protein sequence ID" value="MFD1364196.1"/>
    <property type="molecule type" value="Genomic_DNA"/>
</dbReference>
<dbReference type="PROSITE" id="PS50112">
    <property type="entry name" value="PAS"/>
    <property type="match status" value="1"/>
</dbReference>
<dbReference type="InterPro" id="IPR035965">
    <property type="entry name" value="PAS-like_dom_sf"/>
</dbReference>
<dbReference type="SUPFAM" id="SSF55874">
    <property type="entry name" value="ATPase domain of HSP90 chaperone/DNA topoisomerase II/histidine kinase"/>
    <property type="match status" value="1"/>
</dbReference>
<evidence type="ECO:0000256" key="3">
    <source>
        <dbReference type="ARBA" id="ARBA00012438"/>
    </source>
</evidence>
<dbReference type="InterPro" id="IPR000014">
    <property type="entry name" value="PAS"/>
</dbReference>
<protein>
    <recommendedName>
        <fullName evidence="3">histidine kinase</fullName>
        <ecNumber evidence="3">2.7.13.3</ecNumber>
    </recommendedName>
</protein>
<evidence type="ECO:0000256" key="1">
    <source>
        <dbReference type="ARBA" id="ARBA00000085"/>
    </source>
</evidence>
<dbReference type="PANTHER" id="PTHR43547">
    <property type="entry name" value="TWO-COMPONENT HISTIDINE KINASE"/>
    <property type="match status" value="1"/>
</dbReference>
<dbReference type="SMART" id="SM00091">
    <property type="entry name" value="PAS"/>
    <property type="match status" value="2"/>
</dbReference>
<evidence type="ECO:0000313" key="10">
    <source>
        <dbReference type="EMBL" id="MFD1364196.1"/>
    </source>
</evidence>
<dbReference type="Gene3D" id="3.30.450.20">
    <property type="entry name" value="PAS domain"/>
    <property type="match status" value="2"/>
</dbReference>
<evidence type="ECO:0000256" key="4">
    <source>
        <dbReference type="ARBA" id="ARBA00022553"/>
    </source>
</evidence>
<dbReference type="SMART" id="SM00065">
    <property type="entry name" value="GAF"/>
    <property type="match status" value="1"/>
</dbReference>
<gene>
    <name evidence="10" type="ORF">ACFQ5G_02440</name>
</gene>
<dbReference type="PANTHER" id="PTHR43547:SF2">
    <property type="entry name" value="HYBRID SIGNAL TRANSDUCTION HISTIDINE KINASE C"/>
    <property type="match status" value="1"/>
</dbReference>
<evidence type="ECO:0000256" key="5">
    <source>
        <dbReference type="ARBA" id="ARBA00022777"/>
    </source>
</evidence>
<dbReference type="InterPro" id="IPR013767">
    <property type="entry name" value="PAS_fold"/>
</dbReference>
<dbReference type="RefSeq" id="WP_317793888.1">
    <property type="nucleotide sequence ID" value="NZ_AP028461.1"/>
</dbReference>
<dbReference type="Pfam" id="PF00989">
    <property type="entry name" value="PAS"/>
    <property type="match status" value="1"/>
</dbReference>
<dbReference type="Proteomes" id="UP001597183">
    <property type="component" value="Unassembled WGS sequence"/>
</dbReference>
<keyword evidence="5" id="KW-0418">Kinase</keyword>
<evidence type="ECO:0000256" key="2">
    <source>
        <dbReference type="ARBA" id="ARBA00004236"/>
    </source>
</evidence>
<keyword evidence="5" id="KW-0808">Transferase</keyword>
<dbReference type="InterPro" id="IPR036097">
    <property type="entry name" value="HisK_dim/P_sf"/>
</dbReference>
<comment type="caution">
    <text evidence="10">The sequence shown here is derived from an EMBL/GenBank/DDBJ whole genome shotgun (WGS) entry which is preliminary data.</text>
</comment>
<dbReference type="Pfam" id="PF02518">
    <property type="entry name" value="HATPase_c"/>
    <property type="match status" value="1"/>
</dbReference>
<keyword evidence="4" id="KW-0597">Phosphoprotein</keyword>
<evidence type="ECO:0000256" key="6">
    <source>
        <dbReference type="ARBA" id="ARBA00023012"/>
    </source>
</evidence>